<reference evidence="3" key="1">
    <citation type="journal article" date="2019" name="Int. J. Syst. Evol. Microbiol.">
        <title>The Global Catalogue of Microorganisms (GCM) 10K type strain sequencing project: providing services to taxonomists for standard genome sequencing and annotation.</title>
        <authorList>
            <consortium name="The Broad Institute Genomics Platform"/>
            <consortium name="The Broad Institute Genome Sequencing Center for Infectious Disease"/>
            <person name="Wu L."/>
            <person name="Ma J."/>
        </authorList>
    </citation>
    <scope>NUCLEOTIDE SEQUENCE [LARGE SCALE GENOMIC DNA]</scope>
    <source>
        <strain evidence="3">JCM 30331</strain>
    </source>
</reference>
<evidence type="ECO:0000313" key="3">
    <source>
        <dbReference type="Proteomes" id="UP000647587"/>
    </source>
</evidence>
<feature type="compositionally biased region" description="Basic and acidic residues" evidence="1">
    <location>
        <begin position="138"/>
        <end position="155"/>
    </location>
</feature>
<evidence type="ECO:0000313" key="2">
    <source>
        <dbReference type="EMBL" id="GGK29821.1"/>
    </source>
</evidence>
<dbReference type="Proteomes" id="UP000647587">
    <property type="component" value="Unassembled WGS sequence"/>
</dbReference>
<evidence type="ECO:0000256" key="1">
    <source>
        <dbReference type="SAM" id="MobiDB-lite"/>
    </source>
</evidence>
<accession>A0ABQ2F0G1</accession>
<dbReference type="EMBL" id="BMPP01000009">
    <property type="protein sequence ID" value="GGK29821.1"/>
    <property type="molecule type" value="Genomic_DNA"/>
</dbReference>
<evidence type="ECO:0008006" key="4">
    <source>
        <dbReference type="Google" id="ProtNLM"/>
    </source>
</evidence>
<comment type="caution">
    <text evidence="2">The sequence shown here is derived from an EMBL/GenBank/DDBJ whole genome shotgun (WGS) entry which is preliminary data.</text>
</comment>
<sequence>MKTIQDTIEEMKHKVQRAEAHSELKTAAQLQKEFAKQQASMVAVLGRQQKELRQVQQDLEELRGKRSSDGGFPWGLILVAGGAYALYRTNPSVRETVQDLLKRVNPGIEGNLTRAGDAVSGMAQGDSPRSALSTAGGELRRAGEKAVDSAEDKLK</sequence>
<name>A0ABQ2F0G1_9DEIO</name>
<organism evidence="2 3">
    <name type="scientific">Deinococcus malanensis</name>
    <dbReference type="NCBI Taxonomy" id="1706855"/>
    <lineage>
        <taxon>Bacteria</taxon>
        <taxon>Thermotogati</taxon>
        <taxon>Deinococcota</taxon>
        <taxon>Deinococci</taxon>
        <taxon>Deinococcales</taxon>
        <taxon>Deinococcaceae</taxon>
        <taxon>Deinococcus</taxon>
    </lineage>
</organism>
<feature type="region of interest" description="Disordered" evidence="1">
    <location>
        <begin position="118"/>
        <end position="155"/>
    </location>
</feature>
<keyword evidence="3" id="KW-1185">Reference proteome</keyword>
<dbReference type="RefSeq" id="WP_189008943.1">
    <property type="nucleotide sequence ID" value="NZ_BMPP01000009.1"/>
</dbReference>
<protein>
    <recommendedName>
        <fullName evidence="4">YtxH domain-containing protein</fullName>
    </recommendedName>
</protein>
<gene>
    <name evidence="2" type="ORF">GCM10008955_24580</name>
</gene>
<proteinExistence type="predicted"/>